<dbReference type="NCBIfam" id="TIGR02167">
    <property type="entry name" value="Liste_lipo_26"/>
    <property type="match status" value="4"/>
</dbReference>
<organism evidence="2">
    <name type="scientific">marine metagenome</name>
    <dbReference type="NCBI Taxonomy" id="408172"/>
    <lineage>
        <taxon>unclassified sequences</taxon>
        <taxon>metagenomes</taxon>
        <taxon>ecological metagenomes</taxon>
    </lineage>
</organism>
<dbReference type="AlphaFoldDB" id="A0A382LHF7"/>
<sequence length="345" mass="36201">MKKIIACSLSSLLLASCGGDGSPTEPTPVATSVTLSETSLIFTSLGATSHLSATVKDQNGSTMSGASVTWSSSNPAVATVLANGLVTAISFGSATVLAQSGSVSAMASVTISTFHLAANGVTVMCTDADVGETGTVGGVVYTKRSKAQIDVLVDAEDYAPLATTCTSGVTDMSSMFREATSFNGDIGSWDVSSVTDMYAMFYNADVFNQDIGSWDVSGVMTMAHMFYNADAFDQDIGSWDVSSVTDMEGMFYYASTFNGDISSWDVSSVTDMSSMFRLATAFNADIGSWDVSSVTNMYAMFYRANAFNQDLSGWCVSLITSKPTGFDTSANSWVLARPVWGTCPS</sequence>
<dbReference type="InterPro" id="IPR005046">
    <property type="entry name" value="DUF285"/>
</dbReference>
<evidence type="ECO:0000259" key="1">
    <source>
        <dbReference type="SMART" id="SM00635"/>
    </source>
</evidence>
<proteinExistence type="predicted"/>
<evidence type="ECO:0000313" key="2">
    <source>
        <dbReference type="EMBL" id="SVC36294.1"/>
    </source>
</evidence>
<accession>A0A382LHF7</accession>
<dbReference type="EMBL" id="UINC01087157">
    <property type="protein sequence ID" value="SVC36294.1"/>
    <property type="molecule type" value="Genomic_DNA"/>
</dbReference>
<reference evidence="2" key="1">
    <citation type="submission" date="2018-05" db="EMBL/GenBank/DDBJ databases">
        <authorList>
            <person name="Lanie J.A."/>
            <person name="Ng W.-L."/>
            <person name="Kazmierczak K.M."/>
            <person name="Andrzejewski T.M."/>
            <person name="Davidsen T.M."/>
            <person name="Wayne K.J."/>
            <person name="Tettelin H."/>
            <person name="Glass J.I."/>
            <person name="Rusch D."/>
            <person name="Podicherti R."/>
            <person name="Tsui H.-C.T."/>
            <person name="Winkler M.E."/>
        </authorList>
    </citation>
    <scope>NUCLEOTIDE SEQUENCE</scope>
</reference>
<dbReference type="Pfam" id="PF03382">
    <property type="entry name" value="DUF285"/>
    <property type="match status" value="1"/>
</dbReference>
<dbReference type="Pfam" id="PF02368">
    <property type="entry name" value="Big_2"/>
    <property type="match status" value="1"/>
</dbReference>
<dbReference type="SMART" id="SM00635">
    <property type="entry name" value="BID_2"/>
    <property type="match status" value="1"/>
</dbReference>
<feature type="domain" description="BIG2" evidence="1">
    <location>
        <begin position="29"/>
        <end position="110"/>
    </location>
</feature>
<dbReference type="InterPro" id="IPR011889">
    <property type="entry name" value="Liste_lipo_26"/>
</dbReference>
<gene>
    <name evidence="2" type="ORF">METZ01_LOCUS289148</name>
</gene>
<dbReference type="Gene3D" id="2.60.40.1080">
    <property type="match status" value="1"/>
</dbReference>
<protein>
    <recommendedName>
        <fullName evidence="1">BIG2 domain-containing protein</fullName>
    </recommendedName>
</protein>
<dbReference type="SUPFAM" id="SSF49373">
    <property type="entry name" value="Invasin/intimin cell-adhesion fragments"/>
    <property type="match status" value="1"/>
</dbReference>
<dbReference type="InterPro" id="IPR008964">
    <property type="entry name" value="Invasin/intimin_cell_adhesion"/>
</dbReference>
<dbReference type="InterPro" id="IPR003343">
    <property type="entry name" value="Big_2"/>
</dbReference>
<dbReference type="PROSITE" id="PS51257">
    <property type="entry name" value="PROKAR_LIPOPROTEIN"/>
    <property type="match status" value="1"/>
</dbReference>
<name>A0A382LHF7_9ZZZZ</name>